<protein>
    <recommendedName>
        <fullName evidence="4">Carboxypeptidase-like regulatory domain-containing protein</fullName>
    </recommendedName>
</protein>
<name>A0A918R7N1_9FLAO</name>
<evidence type="ECO:0000313" key="2">
    <source>
        <dbReference type="EMBL" id="GGZ88836.1"/>
    </source>
</evidence>
<evidence type="ECO:0000313" key="3">
    <source>
        <dbReference type="Proteomes" id="UP000636004"/>
    </source>
</evidence>
<dbReference type="InterPro" id="IPR008969">
    <property type="entry name" value="CarboxyPept-like_regulatory"/>
</dbReference>
<keyword evidence="3" id="KW-1185">Reference proteome</keyword>
<comment type="caution">
    <text evidence="2">The sequence shown here is derived from an EMBL/GenBank/DDBJ whole genome shotgun (WGS) entry which is preliminary data.</text>
</comment>
<feature type="chain" id="PRO_5036988351" description="Carboxypeptidase-like regulatory domain-containing protein" evidence="1">
    <location>
        <begin position="22"/>
        <end position="129"/>
    </location>
</feature>
<gene>
    <name evidence="2" type="ORF">GCM10007028_28670</name>
</gene>
<evidence type="ECO:0008006" key="4">
    <source>
        <dbReference type="Google" id="ProtNLM"/>
    </source>
</evidence>
<dbReference type="EMBL" id="BMWZ01000007">
    <property type="protein sequence ID" value="GGZ88836.1"/>
    <property type="molecule type" value="Genomic_DNA"/>
</dbReference>
<dbReference type="AlphaFoldDB" id="A0A918R7N1"/>
<reference evidence="2" key="1">
    <citation type="journal article" date="2014" name="Int. J. Syst. Evol. Microbiol.">
        <title>Complete genome sequence of Corynebacterium casei LMG S-19264T (=DSM 44701T), isolated from a smear-ripened cheese.</title>
        <authorList>
            <consortium name="US DOE Joint Genome Institute (JGI-PGF)"/>
            <person name="Walter F."/>
            <person name="Albersmeier A."/>
            <person name="Kalinowski J."/>
            <person name="Ruckert C."/>
        </authorList>
    </citation>
    <scope>NUCLEOTIDE SEQUENCE</scope>
    <source>
        <strain evidence="2">KCTC 12710</strain>
    </source>
</reference>
<dbReference type="Pfam" id="PF13715">
    <property type="entry name" value="CarbopepD_reg_2"/>
    <property type="match status" value="1"/>
</dbReference>
<evidence type="ECO:0000256" key="1">
    <source>
        <dbReference type="SAM" id="SignalP"/>
    </source>
</evidence>
<keyword evidence="1" id="KW-0732">Signal</keyword>
<sequence length="129" mass="13991">MKLMKHIIVIAAFFISALSFAQESGHVIGHLLDLESNNAPLLYGSVLIKENGQKVLTDENGLFKFENLAEGTYTLISSFTGYETKETTVEITANKSTNITLNLNASTISLDDLMLAIASTETESTSSNN</sequence>
<dbReference type="SUPFAM" id="SSF49464">
    <property type="entry name" value="Carboxypeptidase regulatory domain-like"/>
    <property type="match status" value="1"/>
</dbReference>
<dbReference type="Gene3D" id="2.60.40.1120">
    <property type="entry name" value="Carboxypeptidase-like, regulatory domain"/>
    <property type="match status" value="1"/>
</dbReference>
<accession>A0A918R7N1</accession>
<reference evidence="2" key="2">
    <citation type="submission" date="2020-09" db="EMBL/GenBank/DDBJ databases">
        <authorList>
            <person name="Sun Q."/>
            <person name="Kim S."/>
        </authorList>
    </citation>
    <scope>NUCLEOTIDE SEQUENCE</scope>
    <source>
        <strain evidence="2">KCTC 12710</strain>
    </source>
</reference>
<dbReference type="Proteomes" id="UP000636004">
    <property type="component" value="Unassembled WGS sequence"/>
</dbReference>
<organism evidence="2 3">
    <name type="scientific">Algibacter mikhailovii</name>
    <dbReference type="NCBI Taxonomy" id="425498"/>
    <lineage>
        <taxon>Bacteria</taxon>
        <taxon>Pseudomonadati</taxon>
        <taxon>Bacteroidota</taxon>
        <taxon>Flavobacteriia</taxon>
        <taxon>Flavobacteriales</taxon>
        <taxon>Flavobacteriaceae</taxon>
        <taxon>Algibacter</taxon>
    </lineage>
</organism>
<feature type="signal peptide" evidence="1">
    <location>
        <begin position="1"/>
        <end position="21"/>
    </location>
</feature>
<proteinExistence type="predicted"/>